<dbReference type="GO" id="GO:0008198">
    <property type="term" value="F:ferrous iron binding"/>
    <property type="evidence" value="ECO:0007669"/>
    <property type="project" value="TreeGrafter"/>
</dbReference>
<dbReference type="Proteomes" id="UP000214365">
    <property type="component" value="Unassembled WGS sequence"/>
</dbReference>
<dbReference type="PANTHER" id="PTHR11431">
    <property type="entry name" value="FERRITIN"/>
    <property type="match status" value="1"/>
</dbReference>
<feature type="binding site" evidence="2">
    <location>
        <position position="76"/>
    </location>
    <ligand>
        <name>Fe cation</name>
        <dbReference type="ChEBI" id="CHEBI:24875"/>
        <label>1</label>
    </ligand>
</feature>
<dbReference type="RefSeq" id="XP_020119731.1">
    <property type="nucleotide sequence ID" value="XM_020267507.1"/>
</dbReference>
<feature type="domain" description="Ferritin/DPS" evidence="3">
    <location>
        <begin position="20"/>
        <end position="126"/>
    </location>
</feature>
<dbReference type="GeneID" id="31004966"/>
<evidence type="ECO:0000313" key="5">
    <source>
        <dbReference type="Proteomes" id="UP000214365"/>
    </source>
</evidence>
<proteinExistence type="inferred from homology"/>
<dbReference type="InterPro" id="IPR012347">
    <property type="entry name" value="Ferritin-like"/>
</dbReference>
<name>A0A225AG26_TALAT</name>
<keyword evidence="2" id="KW-0408">Iron</keyword>
<dbReference type="GO" id="GO:0006826">
    <property type="term" value="P:iron ion transport"/>
    <property type="evidence" value="ECO:0007669"/>
    <property type="project" value="InterPro"/>
</dbReference>
<dbReference type="AlphaFoldDB" id="A0A225AG26"/>
<evidence type="ECO:0000256" key="1">
    <source>
        <dbReference type="ARBA" id="ARBA00007513"/>
    </source>
</evidence>
<sequence length="183" mass="20490">MTEQSTMAILFEDISTKNCLFERSAMECLADATWLEKYLIQRGGRCKPTNIEAPSCEFPDNPVEPVMPISKAVGIERKLLEDLERLMALASKTGNFSLCAVLDKRYLYKQTRHVKDMADLLQQTVRVSKHPGHGIFHLDRELRINQGTLPWGNANDPDAIDTALQAVCTQLGKSDVSSGEYCD</sequence>
<dbReference type="STRING" id="1441469.A0A225AG26"/>
<dbReference type="InterPro" id="IPR009078">
    <property type="entry name" value="Ferritin-like_SF"/>
</dbReference>
<dbReference type="Pfam" id="PF00210">
    <property type="entry name" value="Ferritin"/>
    <property type="match status" value="1"/>
</dbReference>
<dbReference type="EMBL" id="LFMY01000007">
    <property type="protein sequence ID" value="OKL59610.1"/>
    <property type="molecule type" value="Genomic_DNA"/>
</dbReference>
<dbReference type="Gene3D" id="1.20.1260.10">
    <property type="match status" value="1"/>
</dbReference>
<dbReference type="GO" id="GO:0008199">
    <property type="term" value="F:ferric iron binding"/>
    <property type="evidence" value="ECO:0007669"/>
    <property type="project" value="InterPro"/>
</dbReference>
<protein>
    <recommendedName>
        <fullName evidence="3">Ferritin/DPS domain-containing protein</fullName>
    </recommendedName>
</protein>
<dbReference type="GO" id="GO:0006879">
    <property type="term" value="P:intracellular iron ion homeostasis"/>
    <property type="evidence" value="ECO:0007669"/>
    <property type="project" value="InterPro"/>
</dbReference>
<gene>
    <name evidence="4" type="ORF">UA08_05210</name>
</gene>
<dbReference type="InterPro" id="IPR008331">
    <property type="entry name" value="Ferritin_DPS_dom"/>
</dbReference>
<reference evidence="4 5" key="1">
    <citation type="submission" date="2015-06" db="EMBL/GenBank/DDBJ databases">
        <title>Talaromyces atroroseus IBT 11181 draft genome.</title>
        <authorList>
            <person name="Rasmussen K.B."/>
            <person name="Rasmussen S."/>
            <person name="Petersen B."/>
            <person name="Sicheritz-Ponten T."/>
            <person name="Mortensen U.H."/>
            <person name="Thrane U."/>
        </authorList>
    </citation>
    <scope>NUCLEOTIDE SEQUENCE [LARGE SCALE GENOMIC DNA]</scope>
    <source>
        <strain evidence="4 5">IBT 11181</strain>
    </source>
</reference>
<dbReference type="SUPFAM" id="SSF47240">
    <property type="entry name" value="Ferritin-like"/>
    <property type="match status" value="1"/>
</dbReference>
<evidence type="ECO:0000259" key="3">
    <source>
        <dbReference type="Pfam" id="PF00210"/>
    </source>
</evidence>
<dbReference type="OrthoDB" id="186462at2759"/>
<feature type="binding site" evidence="2">
    <location>
        <position position="110"/>
    </location>
    <ligand>
        <name>Fe cation</name>
        <dbReference type="ChEBI" id="CHEBI:24875"/>
        <label>1</label>
    </ligand>
</feature>
<accession>A0A225AG26</accession>
<dbReference type="GO" id="GO:0005737">
    <property type="term" value="C:cytoplasm"/>
    <property type="evidence" value="ECO:0007669"/>
    <property type="project" value="TreeGrafter"/>
</dbReference>
<evidence type="ECO:0000256" key="2">
    <source>
        <dbReference type="PIRSR" id="PIRSR601519-1"/>
    </source>
</evidence>
<dbReference type="InterPro" id="IPR001519">
    <property type="entry name" value="Ferritin"/>
</dbReference>
<comment type="similarity">
    <text evidence="1">Belongs to the ferritin family.</text>
</comment>
<comment type="caution">
    <text evidence="4">The sequence shown here is derived from an EMBL/GenBank/DDBJ whole genome shotgun (WGS) entry which is preliminary data.</text>
</comment>
<organism evidence="4 5">
    <name type="scientific">Talaromyces atroroseus</name>
    <dbReference type="NCBI Taxonomy" id="1441469"/>
    <lineage>
        <taxon>Eukaryota</taxon>
        <taxon>Fungi</taxon>
        <taxon>Dikarya</taxon>
        <taxon>Ascomycota</taxon>
        <taxon>Pezizomycotina</taxon>
        <taxon>Eurotiomycetes</taxon>
        <taxon>Eurotiomycetidae</taxon>
        <taxon>Eurotiales</taxon>
        <taxon>Trichocomaceae</taxon>
        <taxon>Talaromyces</taxon>
        <taxon>Talaromyces sect. Trachyspermi</taxon>
    </lineage>
</organism>
<keyword evidence="2" id="KW-0479">Metal-binding</keyword>
<keyword evidence="5" id="KW-1185">Reference proteome</keyword>
<evidence type="ECO:0000313" key="4">
    <source>
        <dbReference type="EMBL" id="OKL59610.1"/>
    </source>
</evidence>
<dbReference type="PANTHER" id="PTHR11431:SF75">
    <property type="entry name" value="FERRITIN"/>
    <property type="match status" value="1"/>
</dbReference>